<dbReference type="HAMAP" id="MF_00074">
    <property type="entry name" value="16SrRNA_methyltr_G"/>
    <property type="match status" value="1"/>
</dbReference>
<keyword evidence="10" id="KW-1185">Reference proteome</keyword>
<dbReference type="Proteomes" id="UP000075221">
    <property type="component" value="Chromosome"/>
</dbReference>
<protein>
    <recommendedName>
        <fullName evidence="6">Ribosomal RNA small subunit methyltransferase G</fullName>
        <ecNumber evidence="6">2.1.1.-</ecNumber>
    </recommendedName>
    <alternativeName>
        <fullName evidence="6">16S rRNA 7-methylguanosine methyltransferase</fullName>
        <shortName evidence="6">16S rRNA m7G methyltransferase</shortName>
    </alternativeName>
</protein>
<dbReference type="PANTHER" id="PTHR31760:SF0">
    <property type="entry name" value="S-ADENOSYL-L-METHIONINE-DEPENDENT METHYLTRANSFERASES SUPERFAMILY PROTEIN"/>
    <property type="match status" value="1"/>
</dbReference>
<dbReference type="EMBL" id="CP014352">
    <property type="protein sequence ID" value="AMS05750.1"/>
    <property type="molecule type" value="Genomic_DNA"/>
</dbReference>
<dbReference type="RefSeq" id="WP_062819775.1">
    <property type="nucleotide sequence ID" value="NZ_CP014352.1"/>
</dbReference>
<keyword evidence="1 6" id="KW-0963">Cytoplasm</keyword>
<reference evidence="7 9" key="2">
    <citation type="submission" date="2016-02" db="EMBL/GenBank/DDBJ databases">
        <title>Complete Genome Sequence of Propionibacterium acidipropionici ATCC 55737.</title>
        <authorList>
            <person name="Luna Flores C.H."/>
            <person name="Nielsen L.K."/>
            <person name="Marcellin E."/>
        </authorList>
    </citation>
    <scope>NUCLEOTIDE SEQUENCE [LARGE SCALE GENOMIC DNA]</scope>
    <source>
        <strain evidence="7 9">ATCC 55737</strain>
    </source>
</reference>
<organism evidence="7 9">
    <name type="scientific">Acidipropionibacterium acidipropionici</name>
    <dbReference type="NCBI Taxonomy" id="1748"/>
    <lineage>
        <taxon>Bacteria</taxon>
        <taxon>Bacillati</taxon>
        <taxon>Actinomycetota</taxon>
        <taxon>Actinomycetes</taxon>
        <taxon>Propionibacteriales</taxon>
        <taxon>Propionibacteriaceae</taxon>
        <taxon>Acidipropionibacterium</taxon>
    </lineage>
</organism>
<evidence type="ECO:0000313" key="10">
    <source>
        <dbReference type="Proteomes" id="UP000178666"/>
    </source>
</evidence>
<name>A0AAC8YFS2_9ACTN</name>
<gene>
    <name evidence="6" type="primary">rsmG</name>
    <name evidence="8" type="ORF">A8L58_11590</name>
    <name evidence="7" type="ORF">AXH35_10150</name>
</gene>
<evidence type="ECO:0000256" key="5">
    <source>
        <dbReference type="ARBA" id="ARBA00022691"/>
    </source>
</evidence>
<dbReference type="InterPro" id="IPR029063">
    <property type="entry name" value="SAM-dependent_MTases_sf"/>
</dbReference>
<dbReference type="EMBL" id="CP015970">
    <property type="protein sequence ID" value="AOZ47217.1"/>
    <property type="molecule type" value="Genomic_DNA"/>
</dbReference>
<keyword evidence="4 6" id="KW-0808">Transferase</keyword>
<dbReference type="Pfam" id="PF02527">
    <property type="entry name" value="GidB"/>
    <property type="match status" value="1"/>
</dbReference>
<comment type="caution">
    <text evidence="6">Lacks conserved residue(s) required for the propagation of feature annotation.</text>
</comment>
<evidence type="ECO:0000313" key="8">
    <source>
        <dbReference type="EMBL" id="AOZ47217.1"/>
    </source>
</evidence>
<evidence type="ECO:0000256" key="6">
    <source>
        <dbReference type="HAMAP-Rule" id="MF_00074"/>
    </source>
</evidence>
<dbReference type="AlphaFoldDB" id="A0AAC8YFS2"/>
<dbReference type="Proteomes" id="UP000178666">
    <property type="component" value="Chromosome"/>
</dbReference>
<evidence type="ECO:0000313" key="7">
    <source>
        <dbReference type="EMBL" id="AMS05750.1"/>
    </source>
</evidence>
<dbReference type="Gene3D" id="3.40.50.150">
    <property type="entry name" value="Vaccinia Virus protein VP39"/>
    <property type="match status" value="1"/>
</dbReference>
<evidence type="ECO:0000256" key="2">
    <source>
        <dbReference type="ARBA" id="ARBA00022552"/>
    </source>
</evidence>
<evidence type="ECO:0000256" key="3">
    <source>
        <dbReference type="ARBA" id="ARBA00022603"/>
    </source>
</evidence>
<feature type="binding site" evidence="6">
    <location>
        <position position="78"/>
    </location>
    <ligand>
        <name>S-adenosyl-L-methionine</name>
        <dbReference type="ChEBI" id="CHEBI:59789"/>
    </ligand>
</feature>
<comment type="subcellular location">
    <subcellularLocation>
        <location evidence="6">Cytoplasm</location>
    </subcellularLocation>
</comment>
<comment type="similarity">
    <text evidence="6">Belongs to the methyltransferase superfamily. RNA methyltransferase RsmG family.</text>
</comment>
<feature type="binding site" evidence="6">
    <location>
        <position position="138"/>
    </location>
    <ligand>
        <name>S-adenosyl-L-methionine</name>
        <dbReference type="ChEBI" id="CHEBI:59789"/>
    </ligand>
</feature>
<sequence length="208" mass="22277">MADGGRTVDEIAGEVFGDAVPSIERYVDILTTRGVEWGLMGPKEAPRIWGRHIFNSAALSTLVPDGCQVADVGSGAGLPGIPLAIARPDIRITLIEPLLRRSNFLTGVVEELGLGDRVDVLRGRAEDVGQHFDIVTARAVAKLPTLIGWTRGLIGKGGELLALKGASAQEELDNAQKVLKKYHLAGEVLVVRAHPDTEVTHVVRITKQ</sequence>
<dbReference type="InterPro" id="IPR003682">
    <property type="entry name" value="rRNA_ssu_MeTfrase_G"/>
</dbReference>
<dbReference type="PANTHER" id="PTHR31760">
    <property type="entry name" value="S-ADENOSYL-L-METHIONINE-DEPENDENT METHYLTRANSFERASES SUPERFAMILY PROTEIN"/>
    <property type="match status" value="1"/>
</dbReference>
<proteinExistence type="inferred from homology"/>
<dbReference type="SUPFAM" id="SSF53335">
    <property type="entry name" value="S-adenosyl-L-methionine-dependent methyltransferases"/>
    <property type="match status" value="1"/>
</dbReference>
<accession>A0AAC8YFS2</accession>
<keyword evidence="3 6" id="KW-0489">Methyltransferase</keyword>
<dbReference type="NCBIfam" id="TIGR00138">
    <property type="entry name" value="rsmG_gidB"/>
    <property type="match status" value="1"/>
</dbReference>
<evidence type="ECO:0000256" key="1">
    <source>
        <dbReference type="ARBA" id="ARBA00022490"/>
    </source>
</evidence>
<reference evidence="8 10" key="1">
    <citation type="journal article" date="2016" name="Plant Dis.">
        <title>Improved production of propionic acid using genome shuffling.</title>
        <authorList>
            <person name="Luna-Flores C.H."/>
            <person name="Palfreyman R.W."/>
            <person name="Kromer J.O."/>
            <person name="Nielsen L.K."/>
            <person name="Marcellin E."/>
        </authorList>
    </citation>
    <scope>NUCLEOTIDE SEQUENCE [LARGE SCALE GENOMIC DNA]</scope>
    <source>
        <strain evidence="8 10">F3E8</strain>
    </source>
</reference>
<dbReference type="EC" id="2.1.1.-" evidence="6"/>
<dbReference type="GO" id="GO:0005829">
    <property type="term" value="C:cytosol"/>
    <property type="evidence" value="ECO:0007669"/>
    <property type="project" value="TreeGrafter"/>
</dbReference>
<keyword evidence="2 6" id="KW-0698">rRNA processing</keyword>
<dbReference type="GO" id="GO:0070043">
    <property type="term" value="F:rRNA (guanine-N7-)-methyltransferase activity"/>
    <property type="evidence" value="ECO:0007669"/>
    <property type="project" value="UniProtKB-UniRule"/>
</dbReference>
<evidence type="ECO:0000313" key="9">
    <source>
        <dbReference type="Proteomes" id="UP000075221"/>
    </source>
</evidence>
<evidence type="ECO:0000256" key="4">
    <source>
        <dbReference type="ARBA" id="ARBA00022679"/>
    </source>
</evidence>
<feature type="binding site" evidence="6">
    <location>
        <position position="73"/>
    </location>
    <ligand>
        <name>S-adenosyl-L-methionine</name>
        <dbReference type="ChEBI" id="CHEBI:59789"/>
    </ligand>
</feature>
<feature type="binding site" evidence="6">
    <location>
        <begin position="125"/>
        <end position="126"/>
    </location>
    <ligand>
        <name>S-adenosyl-L-methionine</name>
        <dbReference type="ChEBI" id="CHEBI:59789"/>
    </ligand>
</feature>
<comment type="function">
    <text evidence="6">Specifically methylates the N7 position of a guanine in 16S rRNA.</text>
</comment>
<keyword evidence="5 6" id="KW-0949">S-adenosyl-L-methionine</keyword>